<protein>
    <submittedName>
        <fullName evidence="1">Uncharacterized protein</fullName>
    </submittedName>
</protein>
<keyword evidence="2" id="KW-1185">Reference proteome</keyword>
<proteinExistence type="predicted"/>
<dbReference type="Proteomes" id="UP000232798">
    <property type="component" value="Segment"/>
</dbReference>
<dbReference type="EMBL" id="KC294142">
    <property type="protein sequence ID" value="AGC35281.1"/>
    <property type="molecule type" value="Genomic_DNA"/>
</dbReference>
<name>L7TLF9_9CAUD</name>
<accession>L7TLF9</accession>
<organism evidence="1 2">
    <name type="scientific">Pseudomonas phage PaP4</name>
    <dbReference type="NCBI Taxonomy" id="1273709"/>
    <lineage>
        <taxon>Viruses</taxon>
        <taxon>Duplodnaviria</taxon>
        <taxon>Heunggongvirae</taxon>
        <taxon>Uroviricota</taxon>
        <taxon>Caudoviricetes</taxon>
        <taxon>Bruynoghevirus</taxon>
        <taxon>Bruynoghevirus PaP4</taxon>
    </lineage>
</organism>
<sequence>MGRFLMKYRVKQVGKYYFPQYKSWFSWRNFEQSKQGMGVQYIGLIESLPVVFENLQDSCCFIRDYIDRVSEDTPIYHPVE</sequence>
<evidence type="ECO:0000313" key="2">
    <source>
        <dbReference type="Proteomes" id="UP000232798"/>
    </source>
</evidence>
<dbReference type="OrthoDB" id="20092at10239"/>
<reference evidence="1 2" key="1">
    <citation type="submission" date="2012-12" db="EMBL/GenBank/DDBJ databases">
        <title>Pseudomonas aeruginosa phage PaP4.</title>
        <authorList>
            <person name="Zhang L."/>
            <person name="Le S."/>
            <person name="Tan Y."/>
            <person name="Li M."/>
            <person name="Wang J."/>
            <person name="Lu S."/>
            <person name="Yao X."/>
            <person name="Huang G."/>
            <person name="Zhao X."/>
            <person name="Hu F."/>
        </authorList>
    </citation>
    <scope>NUCLEOTIDE SEQUENCE [LARGE SCALE GENOMIC DNA]</scope>
</reference>
<evidence type="ECO:0000313" key="1">
    <source>
        <dbReference type="EMBL" id="AGC35281.1"/>
    </source>
</evidence>
<gene>
    <name evidence="1" type="ORF">PaP4_050</name>
</gene>